<dbReference type="AlphaFoldDB" id="X1BPN8"/>
<name>X1BPN8_9ZZZZ</name>
<proteinExistence type="predicted"/>
<reference evidence="1" key="1">
    <citation type="journal article" date="2014" name="Front. Microbiol.">
        <title>High frequency of phylogenetically diverse reductive dehalogenase-homologous genes in deep subseafloor sedimentary metagenomes.</title>
        <authorList>
            <person name="Kawai M."/>
            <person name="Futagami T."/>
            <person name="Toyoda A."/>
            <person name="Takaki Y."/>
            <person name="Nishi S."/>
            <person name="Hori S."/>
            <person name="Arai W."/>
            <person name="Tsubouchi T."/>
            <person name="Morono Y."/>
            <person name="Uchiyama I."/>
            <person name="Ito T."/>
            <person name="Fujiyama A."/>
            <person name="Inagaki F."/>
            <person name="Takami H."/>
        </authorList>
    </citation>
    <scope>NUCLEOTIDE SEQUENCE</scope>
    <source>
        <strain evidence="1">Expedition CK06-06</strain>
    </source>
</reference>
<protein>
    <submittedName>
        <fullName evidence="1">Uncharacterized protein</fullName>
    </submittedName>
</protein>
<sequence length="79" mass="8951">MWSEQSSTEYFKGLVEQAFKHQHVDTNVMVSFYIVNLLVRCIAAEETSNGDEPLAITFTKATHSSLAEQSIIFRRIGDL</sequence>
<dbReference type="EMBL" id="BART01014200">
    <property type="protein sequence ID" value="GAG86028.1"/>
    <property type="molecule type" value="Genomic_DNA"/>
</dbReference>
<feature type="non-terminal residue" evidence="1">
    <location>
        <position position="79"/>
    </location>
</feature>
<accession>X1BPN8</accession>
<gene>
    <name evidence="1" type="ORF">S01H4_28512</name>
</gene>
<evidence type="ECO:0000313" key="1">
    <source>
        <dbReference type="EMBL" id="GAG86028.1"/>
    </source>
</evidence>
<organism evidence="1">
    <name type="scientific">marine sediment metagenome</name>
    <dbReference type="NCBI Taxonomy" id="412755"/>
    <lineage>
        <taxon>unclassified sequences</taxon>
        <taxon>metagenomes</taxon>
        <taxon>ecological metagenomes</taxon>
    </lineage>
</organism>
<comment type="caution">
    <text evidence="1">The sequence shown here is derived from an EMBL/GenBank/DDBJ whole genome shotgun (WGS) entry which is preliminary data.</text>
</comment>